<dbReference type="Proteomes" id="UP000196655">
    <property type="component" value="Unassembled WGS sequence"/>
</dbReference>
<dbReference type="OrthoDB" id="8420641at2"/>
<gene>
    <name evidence="2" type="ORF">BWR60_22140</name>
</gene>
<evidence type="ECO:0008006" key="4">
    <source>
        <dbReference type="Google" id="ProtNLM"/>
    </source>
</evidence>
<evidence type="ECO:0000313" key="3">
    <source>
        <dbReference type="Proteomes" id="UP000196655"/>
    </source>
</evidence>
<name>A0A211ZIE8_9PROT</name>
<feature type="chain" id="PRO_5013233570" description="Secreted protein" evidence="1">
    <location>
        <begin position="21"/>
        <end position="105"/>
    </location>
</feature>
<keyword evidence="1" id="KW-0732">Signal</keyword>
<dbReference type="STRING" id="1122125.GCA_000423185_04158"/>
<dbReference type="AlphaFoldDB" id="A0A211ZIE8"/>
<sequence length="105" mass="11527">MRILFPIATVLALAAGTAAAHGPAAWIQNGQYRNLSGTHEQCCGPHDCAAFASRDVQVRPDGYMIRPLSMLIPTDQAQFSEDQNYWLCRKPDGSMRCFFIPNVGA</sequence>
<organism evidence="2 3">
    <name type="scientific">Inquilinus limosus</name>
    <dbReference type="NCBI Taxonomy" id="171674"/>
    <lineage>
        <taxon>Bacteria</taxon>
        <taxon>Pseudomonadati</taxon>
        <taxon>Pseudomonadota</taxon>
        <taxon>Alphaproteobacteria</taxon>
        <taxon>Rhodospirillales</taxon>
        <taxon>Rhodospirillaceae</taxon>
        <taxon>Inquilinus</taxon>
    </lineage>
</organism>
<evidence type="ECO:0000313" key="2">
    <source>
        <dbReference type="EMBL" id="OWJ64966.1"/>
    </source>
</evidence>
<feature type="signal peptide" evidence="1">
    <location>
        <begin position="1"/>
        <end position="20"/>
    </location>
</feature>
<accession>A0A211ZIE8</accession>
<proteinExistence type="predicted"/>
<protein>
    <recommendedName>
        <fullName evidence="4">Secreted protein</fullName>
    </recommendedName>
</protein>
<evidence type="ECO:0000256" key="1">
    <source>
        <dbReference type="SAM" id="SignalP"/>
    </source>
</evidence>
<comment type="caution">
    <text evidence="2">The sequence shown here is derived from an EMBL/GenBank/DDBJ whole genome shotgun (WGS) entry which is preliminary data.</text>
</comment>
<dbReference type="EMBL" id="NHON01000046">
    <property type="protein sequence ID" value="OWJ64966.1"/>
    <property type="molecule type" value="Genomic_DNA"/>
</dbReference>
<keyword evidence="3" id="KW-1185">Reference proteome</keyword>
<reference evidence="3" key="1">
    <citation type="submission" date="2017-05" db="EMBL/GenBank/DDBJ databases">
        <authorList>
            <person name="Macchi M."/>
            <person name="Festa S."/>
            <person name="Coppotelli B.M."/>
            <person name="Morelli I.S."/>
        </authorList>
    </citation>
    <scope>NUCLEOTIDE SEQUENCE [LARGE SCALE GENOMIC DNA]</scope>
    <source>
        <strain evidence="3">I</strain>
    </source>
</reference>